<protein>
    <submittedName>
        <fullName evidence="2">Uncharacterized protein</fullName>
    </submittedName>
</protein>
<dbReference type="Proteomes" id="UP000028702">
    <property type="component" value="Unassembled WGS sequence"/>
</dbReference>
<accession>A0A081B7N1</accession>
<evidence type="ECO:0000313" key="2">
    <source>
        <dbReference type="EMBL" id="GAK44049.1"/>
    </source>
</evidence>
<dbReference type="RefSeq" id="WP_045442663.1">
    <property type="nucleotide sequence ID" value="NZ_BBIO01000002.1"/>
</dbReference>
<gene>
    <name evidence="2" type="ORF">M2A_0548</name>
</gene>
<evidence type="ECO:0000256" key="1">
    <source>
        <dbReference type="SAM" id="MobiDB-lite"/>
    </source>
</evidence>
<sequence length="108" mass="11946">MTRPLPASAFRARQPSSLNGALPAPSGPLPNERQDSQQGDQRLIHKSDLVDLLNAWKFNPHDRACLLELAPSFELDGQVFYHLPVVERLLARAYWVGNDAARSFPAAA</sequence>
<feature type="region of interest" description="Disordered" evidence="1">
    <location>
        <begin position="1"/>
        <end position="41"/>
    </location>
</feature>
<keyword evidence="3" id="KW-1185">Reference proteome</keyword>
<dbReference type="EMBL" id="BBIO01000002">
    <property type="protein sequence ID" value="GAK44049.1"/>
    <property type="molecule type" value="Genomic_DNA"/>
</dbReference>
<comment type="caution">
    <text evidence="2">The sequence shown here is derived from an EMBL/GenBank/DDBJ whole genome shotgun (WGS) entry which is preliminary data.</text>
</comment>
<proteinExistence type="predicted"/>
<dbReference type="AlphaFoldDB" id="A0A081B7N1"/>
<reference evidence="2 3" key="1">
    <citation type="submission" date="2014-07" db="EMBL/GenBank/DDBJ databases">
        <title>Tepidicaulis marinum gen. nov., sp. nov., a novel marine bacterium denitrifying nitrate to nitrous oxide strictly under microaerobic conditions.</title>
        <authorList>
            <person name="Takeuchi M."/>
            <person name="Yamagishi T."/>
            <person name="Kamagata Y."/>
            <person name="Oshima K."/>
            <person name="Hattori M."/>
            <person name="Katayama T."/>
            <person name="Hanada S."/>
            <person name="Tamaki H."/>
            <person name="Marumo K."/>
            <person name="Maeda H."/>
            <person name="Nedachi M."/>
            <person name="Iwasaki W."/>
            <person name="Suwa Y."/>
            <person name="Sakata S."/>
        </authorList>
    </citation>
    <scope>NUCLEOTIDE SEQUENCE [LARGE SCALE GENOMIC DNA]</scope>
    <source>
        <strain evidence="2 3">MA2</strain>
    </source>
</reference>
<evidence type="ECO:0000313" key="3">
    <source>
        <dbReference type="Proteomes" id="UP000028702"/>
    </source>
</evidence>
<name>A0A081B7N1_9HYPH</name>
<organism evidence="2 3">
    <name type="scientific">Tepidicaulis marinus</name>
    <dbReference type="NCBI Taxonomy" id="1333998"/>
    <lineage>
        <taxon>Bacteria</taxon>
        <taxon>Pseudomonadati</taxon>
        <taxon>Pseudomonadota</taxon>
        <taxon>Alphaproteobacteria</taxon>
        <taxon>Hyphomicrobiales</taxon>
        <taxon>Parvibaculaceae</taxon>
        <taxon>Tepidicaulis</taxon>
    </lineage>
</organism>